<name>A0AAJ6US65_POPEU</name>
<dbReference type="InterPro" id="IPR002182">
    <property type="entry name" value="NB-ARC"/>
</dbReference>
<evidence type="ECO:0000313" key="3">
    <source>
        <dbReference type="Proteomes" id="UP000694918"/>
    </source>
</evidence>
<evidence type="ECO:0000313" key="4">
    <source>
        <dbReference type="RefSeq" id="XP_011034400.1"/>
    </source>
</evidence>
<evidence type="ECO:0000256" key="1">
    <source>
        <dbReference type="ARBA" id="ARBA00022821"/>
    </source>
</evidence>
<reference evidence="4 5" key="1">
    <citation type="submission" date="2025-04" db="UniProtKB">
        <authorList>
            <consortium name="RefSeq"/>
        </authorList>
    </citation>
    <scope>IDENTIFICATION</scope>
</reference>
<dbReference type="GO" id="GO:0043531">
    <property type="term" value="F:ADP binding"/>
    <property type="evidence" value="ECO:0007669"/>
    <property type="project" value="InterPro"/>
</dbReference>
<dbReference type="GeneID" id="105132534"/>
<keyword evidence="3" id="KW-1185">Reference proteome</keyword>
<sequence length="560" mass="63728">MAADMAEFLWRKSLNALQEAETELFFQFTLASHFRRIRQVMESKNIKLCLSQASSICDMLYDLNDVLVECQSFAHQRKAHKKNRLLFISSMDYRFVGKRKKRLVDIKKKFEEMVEDDGEGQSSPLRNSPLKFREGNGSEIPGFNDNIKEIENMLFENISNENGAEFKIIGIWGMGGTGKSTLASKVFNSEKVSSQFSRKIWICLSGIHGGEKDMGIKIFKLMLKELDYDIDELKADDITMMELSQTLQCLLSYERYLIVFDDVWPWHANILATDISSAGVLPRGCNGTVIVTTRLQKVATIFGAEKIQLPSPSMKQGCWNIFEHTVKSGLCNKSEIGFDQCLQKIEDEVQEDGFKLIGICGVRNARKTTLARKFFDSVLSRKFSRKIWVCLSGIQRNEQDIGAKILKLVLEGLDYDLHESIIDDDLTVIELLGTLKHLLSNENYLIVFDDVWPWHAKFLAEETISSGGLPRNSGGAVVVTCRRKEVAEEIGCMNMIHLQHPELEDCGKIFQRTLQYDPETWNRIKIEIEYKIGVLPLAAKTLGEIFLEKIRESEISSPTS</sequence>
<dbReference type="InterPro" id="IPR027417">
    <property type="entry name" value="P-loop_NTPase"/>
</dbReference>
<dbReference type="GO" id="GO:0006952">
    <property type="term" value="P:defense response"/>
    <property type="evidence" value="ECO:0007669"/>
    <property type="project" value="UniProtKB-KW"/>
</dbReference>
<evidence type="ECO:0000313" key="5">
    <source>
        <dbReference type="RefSeq" id="XP_011034401.1"/>
    </source>
</evidence>
<proteinExistence type="predicted"/>
<dbReference type="RefSeq" id="XP_011034400.1">
    <property type="nucleotide sequence ID" value="XM_011036098.1"/>
</dbReference>
<dbReference type="Proteomes" id="UP000694918">
    <property type="component" value="Unplaced"/>
</dbReference>
<dbReference type="SUPFAM" id="SSF52540">
    <property type="entry name" value="P-loop containing nucleoside triphosphate hydrolases"/>
    <property type="match status" value="2"/>
</dbReference>
<feature type="domain" description="NB-ARC" evidence="2">
    <location>
        <begin position="147"/>
        <end position="326"/>
    </location>
</feature>
<dbReference type="AlphaFoldDB" id="A0AAJ6US65"/>
<dbReference type="PRINTS" id="PR00364">
    <property type="entry name" value="DISEASERSIST"/>
</dbReference>
<dbReference type="PANTHER" id="PTHR36766:SF64">
    <property type="entry name" value="OS12G0206100 PROTEIN"/>
    <property type="match status" value="1"/>
</dbReference>
<gene>
    <name evidence="4 5" type="primary">LOC105132534</name>
</gene>
<dbReference type="RefSeq" id="XP_011034401.1">
    <property type="nucleotide sequence ID" value="XM_011036099.1"/>
</dbReference>
<accession>A0AAJ6US65</accession>
<dbReference type="Gene3D" id="3.40.50.300">
    <property type="entry name" value="P-loop containing nucleotide triphosphate hydrolases"/>
    <property type="match status" value="2"/>
</dbReference>
<protein>
    <submittedName>
        <fullName evidence="4 5">Disease resistance RPP13-like protein 4</fullName>
    </submittedName>
</protein>
<dbReference type="PANTHER" id="PTHR36766">
    <property type="entry name" value="PLANT BROAD-SPECTRUM MILDEW RESISTANCE PROTEIN RPW8"/>
    <property type="match status" value="1"/>
</dbReference>
<dbReference type="KEGG" id="peu:105132534"/>
<keyword evidence="1" id="KW-0611">Plant defense</keyword>
<dbReference type="Pfam" id="PF00931">
    <property type="entry name" value="NB-ARC"/>
    <property type="match status" value="2"/>
</dbReference>
<organism evidence="3 5">
    <name type="scientific">Populus euphratica</name>
    <name type="common">Euphrates poplar</name>
    <dbReference type="NCBI Taxonomy" id="75702"/>
    <lineage>
        <taxon>Eukaryota</taxon>
        <taxon>Viridiplantae</taxon>
        <taxon>Streptophyta</taxon>
        <taxon>Embryophyta</taxon>
        <taxon>Tracheophyta</taxon>
        <taxon>Spermatophyta</taxon>
        <taxon>Magnoliopsida</taxon>
        <taxon>eudicotyledons</taxon>
        <taxon>Gunneridae</taxon>
        <taxon>Pentapetalae</taxon>
        <taxon>rosids</taxon>
        <taxon>fabids</taxon>
        <taxon>Malpighiales</taxon>
        <taxon>Salicaceae</taxon>
        <taxon>Saliceae</taxon>
        <taxon>Populus</taxon>
    </lineage>
</organism>
<feature type="domain" description="NB-ARC" evidence="2">
    <location>
        <begin position="340"/>
        <end position="512"/>
    </location>
</feature>
<evidence type="ECO:0000259" key="2">
    <source>
        <dbReference type="Pfam" id="PF00931"/>
    </source>
</evidence>